<reference evidence="2" key="1">
    <citation type="submission" date="2016-09" db="EMBL/GenBank/DDBJ databases">
        <authorList>
            <person name="Varghese N."/>
            <person name="Submissions S."/>
        </authorList>
    </citation>
    <scope>NUCLEOTIDE SEQUENCE [LARGE SCALE GENOMIC DNA]</scope>
    <source>
        <strain evidence="2">JS23</strain>
    </source>
</reference>
<sequence length="368" mass="37297">MSDNRIQGFTFYTAGDSNSITKGNQTTATAGTSNTFAVGGSTAYSGLLNGTVVLGTYLEAVRGNTIEWTNGPSLSMTDGDSFSSNTTSRQQASKSYEIAAGISTKDEPAWDLIKDSMALMKKLIALQAGLNAAVSAADMATGYEPDKVARIAGVAQAASIGVANGAFAIRLAMLATKIAKAAETLDHVGSVKVDTNGVEVDGTFPSSVGALNIIEESVTLSRAPVVANLYPKSTLAFTNGGTALQVGSKSTGSQHVLSERSQSLMSSSRNVEFGAINVAPTSVSASVTNSMKASSTLTLTPKAAALSAGPVATAGTIQAADGQVSLTVAMTQLQLTSEAFKVKCTEAGGTVQVNGTGVTADGVLIKLG</sequence>
<name>A0A1H2PRQ7_9BURK</name>
<dbReference type="Proteomes" id="UP000243719">
    <property type="component" value="Unassembled WGS sequence"/>
</dbReference>
<keyword evidence="2" id="KW-1185">Reference proteome</keyword>
<gene>
    <name evidence="1" type="ORF">SAMN05216551_107119</name>
</gene>
<dbReference type="RefSeq" id="WP_139169685.1">
    <property type="nucleotide sequence ID" value="NZ_FNLO01000007.1"/>
</dbReference>
<dbReference type="AlphaFoldDB" id="A0A1H2PRQ7"/>
<dbReference type="EMBL" id="FNLO01000007">
    <property type="protein sequence ID" value="SDV49165.1"/>
    <property type="molecule type" value="Genomic_DNA"/>
</dbReference>
<evidence type="ECO:0000313" key="2">
    <source>
        <dbReference type="Proteomes" id="UP000243719"/>
    </source>
</evidence>
<proteinExistence type="predicted"/>
<accession>A0A1H2PRQ7</accession>
<organism evidence="1 2">
    <name type="scientific">Chitinasiproducens palmae</name>
    <dbReference type="NCBI Taxonomy" id="1770053"/>
    <lineage>
        <taxon>Bacteria</taxon>
        <taxon>Pseudomonadati</taxon>
        <taxon>Pseudomonadota</taxon>
        <taxon>Betaproteobacteria</taxon>
        <taxon>Burkholderiales</taxon>
        <taxon>Burkholderiaceae</taxon>
        <taxon>Chitinasiproducens</taxon>
    </lineage>
</organism>
<evidence type="ECO:0000313" key="1">
    <source>
        <dbReference type="EMBL" id="SDV49165.1"/>
    </source>
</evidence>
<protein>
    <submittedName>
        <fullName evidence="1">Uncharacterized protein</fullName>
    </submittedName>
</protein>